<evidence type="ECO:0000256" key="3">
    <source>
        <dbReference type="ARBA" id="ARBA00008741"/>
    </source>
</evidence>
<dbReference type="GO" id="GO:0017004">
    <property type="term" value="P:cytochrome complex assembly"/>
    <property type="evidence" value="ECO:0007669"/>
    <property type="project" value="UniProtKB-KW"/>
</dbReference>
<evidence type="ECO:0000256" key="6">
    <source>
        <dbReference type="ARBA" id="ARBA00022475"/>
    </source>
</evidence>
<dbReference type="STRING" id="415747.SAMN03097708_01567"/>
<accession>A0A1G5Q8U3</accession>
<dbReference type="NCBIfam" id="TIGR03141">
    <property type="entry name" value="cytochro_ccmD"/>
    <property type="match status" value="1"/>
</dbReference>
<sequence>MSNIFSMGGYALYVWSSFALAFVIVVWNVWVPLRCEQRLLKRIRRQNQRRKV</sequence>
<dbReference type="PANTHER" id="PTHR37531:SF1">
    <property type="entry name" value="HEME EXPORTER PROTEIN D"/>
    <property type="match status" value="1"/>
</dbReference>
<keyword evidence="5 12" id="KW-0813">Transport</keyword>
<dbReference type="OrthoDB" id="9815607at2"/>
<evidence type="ECO:0000256" key="8">
    <source>
        <dbReference type="ARBA" id="ARBA00022692"/>
    </source>
</evidence>
<dbReference type="InterPro" id="IPR007078">
    <property type="entry name" value="Haem_export_protD_CcmD"/>
</dbReference>
<evidence type="ECO:0000256" key="4">
    <source>
        <dbReference type="ARBA" id="ARBA00016461"/>
    </source>
</evidence>
<comment type="subcellular location">
    <subcellularLocation>
        <location evidence="2 12">Cell inner membrane</location>
        <topology evidence="2 12">Single-pass membrane protein</topology>
    </subcellularLocation>
</comment>
<comment type="similarity">
    <text evidence="3 12">Belongs to the CcmD/CycX/HelD family.</text>
</comment>
<dbReference type="RefSeq" id="WP_092994978.1">
    <property type="nucleotide sequence ID" value="NZ_FMWD01000004.1"/>
</dbReference>
<evidence type="ECO:0000313" key="14">
    <source>
        <dbReference type="Proteomes" id="UP000199648"/>
    </source>
</evidence>
<dbReference type="GO" id="GO:1903607">
    <property type="term" value="P:cytochrome c biosynthetic process"/>
    <property type="evidence" value="ECO:0007669"/>
    <property type="project" value="TreeGrafter"/>
</dbReference>
<dbReference type="Proteomes" id="UP000199648">
    <property type="component" value="Unassembled WGS sequence"/>
</dbReference>
<dbReference type="GO" id="GO:0015886">
    <property type="term" value="P:heme transport"/>
    <property type="evidence" value="ECO:0007669"/>
    <property type="project" value="InterPro"/>
</dbReference>
<keyword evidence="14" id="KW-1185">Reference proteome</keyword>
<keyword evidence="8 12" id="KW-0812">Transmembrane</keyword>
<evidence type="ECO:0000256" key="11">
    <source>
        <dbReference type="ARBA" id="ARBA00023136"/>
    </source>
</evidence>
<keyword evidence="9 12" id="KW-0201">Cytochrome c-type biogenesis</keyword>
<evidence type="ECO:0000256" key="7">
    <source>
        <dbReference type="ARBA" id="ARBA00022519"/>
    </source>
</evidence>
<keyword evidence="10 12" id="KW-1133">Transmembrane helix</keyword>
<dbReference type="InterPro" id="IPR052075">
    <property type="entry name" value="Heme_exporter_D"/>
</dbReference>
<name>A0A1G5Q8U3_9GAMM</name>
<comment type="function">
    <text evidence="1 12">Required for the export of heme to the periplasm for the biogenesis of c-type cytochromes.</text>
</comment>
<keyword evidence="6 12" id="KW-1003">Cell membrane</keyword>
<dbReference type="AlphaFoldDB" id="A0A1G5Q8U3"/>
<keyword evidence="7 12" id="KW-0997">Cell inner membrane</keyword>
<evidence type="ECO:0000256" key="5">
    <source>
        <dbReference type="ARBA" id="ARBA00022448"/>
    </source>
</evidence>
<dbReference type="GO" id="GO:0005886">
    <property type="term" value="C:plasma membrane"/>
    <property type="evidence" value="ECO:0007669"/>
    <property type="project" value="UniProtKB-SubCell"/>
</dbReference>
<evidence type="ECO:0000256" key="1">
    <source>
        <dbReference type="ARBA" id="ARBA00002442"/>
    </source>
</evidence>
<gene>
    <name evidence="13" type="ORF">SAMN03097708_01567</name>
</gene>
<keyword evidence="11 12" id="KW-0472">Membrane</keyword>
<proteinExistence type="inferred from homology"/>
<dbReference type="Pfam" id="PF04995">
    <property type="entry name" value="CcmD"/>
    <property type="match status" value="1"/>
</dbReference>
<feature type="transmembrane region" description="Helical" evidence="12">
    <location>
        <begin position="12"/>
        <end position="33"/>
    </location>
</feature>
<dbReference type="PANTHER" id="PTHR37531">
    <property type="entry name" value="HEME EXPORTER PROTEIN D"/>
    <property type="match status" value="1"/>
</dbReference>
<evidence type="ECO:0000256" key="9">
    <source>
        <dbReference type="ARBA" id="ARBA00022748"/>
    </source>
</evidence>
<protein>
    <recommendedName>
        <fullName evidence="4 12">Heme exporter protein D</fullName>
    </recommendedName>
</protein>
<dbReference type="EMBL" id="FMWD01000004">
    <property type="protein sequence ID" value="SCZ57986.1"/>
    <property type="molecule type" value="Genomic_DNA"/>
</dbReference>
<reference evidence="13 14" key="1">
    <citation type="submission" date="2016-10" db="EMBL/GenBank/DDBJ databases">
        <authorList>
            <person name="de Groot N.N."/>
        </authorList>
    </citation>
    <scope>NUCLEOTIDE SEQUENCE [LARGE SCALE GENOMIC DNA]</scope>
    <source>
        <strain evidence="13 14">HLD2</strain>
    </source>
</reference>
<evidence type="ECO:0000313" key="13">
    <source>
        <dbReference type="EMBL" id="SCZ57986.1"/>
    </source>
</evidence>
<evidence type="ECO:0000256" key="12">
    <source>
        <dbReference type="RuleBase" id="RU363101"/>
    </source>
</evidence>
<organism evidence="13 14">
    <name type="scientific">Thiohalomonas denitrificans</name>
    <dbReference type="NCBI Taxonomy" id="415747"/>
    <lineage>
        <taxon>Bacteria</taxon>
        <taxon>Pseudomonadati</taxon>
        <taxon>Pseudomonadota</taxon>
        <taxon>Gammaproteobacteria</taxon>
        <taxon>Thiohalomonadales</taxon>
        <taxon>Thiohalomonadaceae</taxon>
        <taxon>Thiohalomonas</taxon>
    </lineage>
</organism>
<evidence type="ECO:0000256" key="10">
    <source>
        <dbReference type="ARBA" id="ARBA00022989"/>
    </source>
</evidence>
<evidence type="ECO:0000256" key="2">
    <source>
        <dbReference type="ARBA" id="ARBA00004377"/>
    </source>
</evidence>